<organism evidence="1 2">
    <name type="scientific">Favolaschia claudopus</name>
    <dbReference type="NCBI Taxonomy" id="2862362"/>
    <lineage>
        <taxon>Eukaryota</taxon>
        <taxon>Fungi</taxon>
        <taxon>Dikarya</taxon>
        <taxon>Basidiomycota</taxon>
        <taxon>Agaricomycotina</taxon>
        <taxon>Agaricomycetes</taxon>
        <taxon>Agaricomycetidae</taxon>
        <taxon>Agaricales</taxon>
        <taxon>Marasmiineae</taxon>
        <taxon>Mycenaceae</taxon>
        <taxon>Favolaschia</taxon>
    </lineage>
</organism>
<proteinExistence type="predicted"/>
<gene>
    <name evidence="1" type="ORF">R3P38DRAFT_2600901</name>
</gene>
<dbReference type="Gene3D" id="3.80.10.10">
    <property type="entry name" value="Ribonuclease Inhibitor"/>
    <property type="match status" value="1"/>
</dbReference>
<dbReference type="EMBL" id="JAWWNJ010000005">
    <property type="protein sequence ID" value="KAK7055866.1"/>
    <property type="molecule type" value="Genomic_DNA"/>
</dbReference>
<reference evidence="1 2" key="1">
    <citation type="journal article" date="2024" name="J Genomics">
        <title>Draft genome sequencing and assembly of Favolaschia claudopus CIRM-BRFM 2984 isolated from oak limbs.</title>
        <authorList>
            <person name="Navarro D."/>
            <person name="Drula E."/>
            <person name="Chaduli D."/>
            <person name="Cazenave R."/>
            <person name="Ahrendt S."/>
            <person name="Wang J."/>
            <person name="Lipzen A."/>
            <person name="Daum C."/>
            <person name="Barry K."/>
            <person name="Grigoriev I.V."/>
            <person name="Favel A."/>
            <person name="Rosso M.N."/>
            <person name="Martin F."/>
        </authorList>
    </citation>
    <scope>NUCLEOTIDE SEQUENCE [LARGE SCALE GENOMIC DNA]</scope>
    <source>
        <strain evidence="1 2">CIRM-BRFM 2984</strain>
    </source>
</reference>
<accession>A0AAW0DV56</accession>
<dbReference type="AlphaFoldDB" id="A0AAW0DV56"/>
<keyword evidence="2" id="KW-1185">Reference proteome</keyword>
<dbReference type="Proteomes" id="UP001362999">
    <property type="component" value="Unassembled WGS sequence"/>
</dbReference>
<dbReference type="InterPro" id="IPR032675">
    <property type="entry name" value="LRR_dom_sf"/>
</dbReference>
<evidence type="ECO:0000313" key="1">
    <source>
        <dbReference type="EMBL" id="KAK7055866.1"/>
    </source>
</evidence>
<comment type="caution">
    <text evidence="1">The sequence shown here is derived from an EMBL/GenBank/DDBJ whole genome shotgun (WGS) entry which is preliminary data.</text>
</comment>
<name>A0AAW0DV56_9AGAR</name>
<evidence type="ECO:0000313" key="2">
    <source>
        <dbReference type="Proteomes" id="UP001362999"/>
    </source>
</evidence>
<protein>
    <submittedName>
        <fullName evidence="1">F-box domain-containing protein</fullName>
    </submittedName>
</protein>
<sequence>MQSDLETHRARIVEIDAEIARHKQCIAELLSQRTIACDALETYKYPVLELPNEIISEIFVHLLPPSPICPPLTGLYSPTILTHICSKWRAIALSTPDLWTAISVSKSQEEKDHIANAWLTRSRTRLLTVEIHGQIEQDISREMFSDIMLQRARLEHLTIRTPGYDNDYIKGPMPRLRHLHFDFWRCSDSDFLELDNAPLLRSVTLSRQAVHLVEVPWTQLTSLTLKCTYPRDCTSVLEDVPNLVQCELILFVRGDDPLRLVRLPRLLSLIVRGYDEPGEDVMIRSLITPAIRTLEVSEQQLGEDPLETLAHFFSQSGCKLEDLLLYITQYVGKVPPDHSEYRMKFPTISKIIPRLRRHDDDDDDDDD</sequence>
<dbReference type="SUPFAM" id="SSF52047">
    <property type="entry name" value="RNI-like"/>
    <property type="match status" value="1"/>
</dbReference>